<accession>A0A3D1JEN5</accession>
<evidence type="ECO:0000256" key="3">
    <source>
        <dbReference type="ARBA" id="ARBA00023163"/>
    </source>
</evidence>
<gene>
    <name evidence="5" type="ORF">DEQ80_04250</name>
</gene>
<dbReference type="SMART" id="SM00354">
    <property type="entry name" value="HTH_LACI"/>
    <property type="match status" value="1"/>
</dbReference>
<evidence type="ECO:0000313" key="5">
    <source>
        <dbReference type="EMBL" id="HCE17051.1"/>
    </source>
</evidence>
<dbReference type="PANTHER" id="PTHR30146:SF109">
    <property type="entry name" value="HTH-TYPE TRANSCRIPTIONAL REGULATOR GALS"/>
    <property type="match status" value="1"/>
</dbReference>
<dbReference type="InterPro" id="IPR028082">
    <property type="entry name" value="Peripla_BP_I"/>
</dbReference>
<keyword evidence="2" id="KW-0238">DNA-binding</keyword>
<dbReference type="STRING" id="229919.GCA_001050195_02967"/>
<dbReference type="InterPro" id="IPR010982">
    <property type="entry name" value="Lambda_DNA-bd_dom_sf"/>
</dbReference>
<dbReference type="GO" id="GO:0000976">
    <property type="term" value="F:transcription cis-regulatory region binding"/>
    <property type="evidence" value="ECO:0007669"/>
    <property type="project" value="TreeGrafter"/>
</dbReference>
<dbReference type="Pfam" id="PF00356">
    <property type="entry name" value="LacI"/>
    <property type="match status" value="1"/>
</dbReference>
<protein>
    <recommendedName>
        <fullName evidence="4">HTH lacI-type domain-containing protein</fullName>
    </recommendedName>
</protein>
<comment type="caution">
    <text evidence="5">The sequence shown here is derived from an EMBL/GenBank/DDBJ whole genome shotgun (WGS) entry which is preliminary data.</text>
</comment>
<keyword evidence="1" id="KW-0805">Transcription regulation</keyword>
<dbReference type="InterPro" id="IPR000843">
    <property type="entry name" value="HTH_LacI"/>
</dbReference>
<dbReference type="PANTHER" id="PTHR30146">
    <property type="entry name" value="LACI-RELATED TRANSCRIPTIONAL REPRESSOR"/>
    <property type="match status" value="1"/>
</dbReference>
<dbReference type="CDD" id="cd01392">
    <property type="entry name" value="HTH_LacI"/>
    <property type="match status" value="1"/>
</dbReference>
<proteinExistence type="predicted"/>
<dbReference type="AlphaFoldDB" id="A0A3D1JEN5"/>
<reference evidence="5 6" key="1">
    <citation type="journal article" date="2018" name="Nat. Biotechnol.">
        <title>A standardized bacterial taxonomy based on genome phylogeny substantially revises the tree of life.</title>
        <authorList>
            <person name="Parks D.H."/>
            <person name="Chuvochina M."/>
            <person name="Waite D.W."/>
            <person name="Rinke C."/>
            <person name="Skarshewski A."/>
            <person name="Chaumeil P.A."/>
            <person name="Hugenholtz P."/>
        </authorList>
    </citation>
    <scope>NUCLEOTIDE SEQUENCE [LARGE SCALE GENOMIC DNA]</scope>
    <source>
        <strain evidence="5">UBA8781</strain>
    </source>
</reference>
<sequence length="338" mass="37638">MPVTIRDLARHLNLSITTVSRALDGYTDVSEETRQRVIAAARELGYEPSYAARQLRRRQAGALGYILPSGPSQFSDPYSVHFITGLCDEASTRQVDLVISSAAPGSEQEKRQYHHWVQTRRVDGFVLNRLRMEDWRVAYLTQNRIPFAVVSPVASGEIPAPRVEVQDRRAMEELVAHLIEQGHRRIAYIGGPAYLLLDRERQAGYREVLARARIAWNPQLVVEGDLTEAGGYRAALNLLRLSQPPTALVCCNDLTALGALRAARELQFSIGSELAISGFDGLKETEYTHPPLTTVARPAYEIGRQVCALLHTAVNRLPVEEQVIVIQPELIIRASTRG</sequence>
<evidence type="ECO:0000256" key="1">
    <source>
        <dbReference type="ARBA" id="ARBA00023015"/>
    </source>
</evidence>
<evidence type="ECO:0000256" key="2">
    <source>
        <dbReference type="ARBA" id="ARBA00023125"/>
    </source>
</evidence>
<organism evidence="5 6">
    <name type="scientific">Anaerolinea thermolimosa</name>
    <dbReference type="NCBI Taxonomy" id="229919"/>
    <lineage>
        <taxon>Bacteria</taxon>
        <taxon>Bacillati</taxon>
        <taxon>Chloroflexota</taxon>
        <taxon>Anaerolineae</taxon>
        <taxon>Anaerolineales</taxon>
        <taxon>Anaerolineaceae</taxon>
        <taxon>Anaerolinea</taxon>
    </lineage>
</organism>
<dbReference type="Pfam" id="PF13377">
    <property type="entry name" value="Peripla_BP_3"/>
    <property type="match status" value="1"/>
</dbReference>
<dbReference type="SUPFAM" id="SSF53822">
    <property type="entry name" value="Periplasmic binding protein-like I"/>
    <property type="match status" value="1"/>
</dbReference>
<dbReference type="EMBL" id="DPBP01000020">
    <property type="protein sequence ID" value="HCE17051.1"/>
    <property type="molecule type" value="Genomic_DNA"/>
</dbReference>
<name>A0A3D1JEN5_9CHLR</name>
<feature type="domain" description="HTH lacI-type" evidence="4">
    <location>
        <begin position="3"/>
        <end position="57"/>
    </location>
</feature>
<dbReference type="Gene3D" id="3.40.50.2300">
    <property type="match status" value="2"/>
</dbReference>
<dbReference type="SUPFAM" id="SSF47413">
    <property type="entry name" value="lambda repressor-like DNA-binding domains"/>
    <property type="match status" value="1"/>
</dbReference>
<dbReference type="CDD" id="cd06292">
    <property type="entry name" value="PBP1_AglR_RafR-like"/>
    <property type="match status" value="1"/>
</dbReference>
<keyword evidence="3" id="KW-0804">Transcription</keyword>
<dbReference type="InterPro" id="IPR046335">
    <property type="entry name" value="LacI/GalR-like_sensor"/>
</dbReference>
<dbReference type="Proteomes" id="UP000264141">
    <property type="component" value="Unassembled WGS sequence"/>
</dbReference>
<evidence type="ECO:0000259" key="4">
    <source>
        <dbReference type="PROSITE" id="PS50932"/>
    </source>
</evidence>
<evidence type="ECO:0000313" key="6">
    <source>
        <dbReference type="Proteomes" id="UP000264141"/>
    </source>
</evidence>
<dbReference type="GO" id="GO:0003700">
    <property type="term" value="F:DNA-binding transcription factor activity"/>
    <property type="evidence" value="ECO:0007669"/>
    <property type="project" value="TreeGrafter"/>
</dbReference>
<dbReference type="Gene3D" id="1.10.260.40">
    <property type="entry name" value="lambda repressor-like DNA-binding domains"/>
    <property type="match status" value="1"/>
</dbReference>
<dbReference type="PROSITE" id="PS50932">
    <property type="entry name" value="HTH_LACI_2"/>
    <property type="match status" value="1"/>
</dbReference>